<sequence length="193" mass="19462">MPISPRVTARHVLPCVAVMFASLLCGGCAGQHTTAAARTEVVGNPTPTSTARPASLQDIAAALGCTAEIMVDAEELREGACGAGESAYRMLTFAADKGQRAWLDESQNYGGTYLVGDRWVVVAASPDALAPLRKRIGGTVESGTSHGGASHGDASGSGTPAPDAPDSDAPDAGTPHEMHHDAGASDAPSEGPS</sequence>
<evidence type="ECO:0000256" key="2">
    <source>
        <dbReference type="SAM" id="SignalP"/>
    </source>
</evidence>
<feature type="signal peptide" evidence="2">
    <location>
        <begin position="1"/>
        <end position="30"/>
    </location>
</feature>
<dbReference type="Proteomes" id="UP001432075">
    <property type="component" value="Chromosome"/>
</dbReference>
<name>A0ABZ1RG90_9ACTN</name>
<feature type="chain" id="PRO_5045860077" description="Lipoprotein" evidence="2">
    <location>
        <begin position="31"/>
        <end position="193"/>
    </location>
</feature>
<dbReference type="EMBL" id="CP108057">
    <property type="protein sequence ID" value="WUO45533.1"/>
    <property type="molecule type" value="Genomic_DNA"/>
</dbReference>
<gene>
    <name evidence="3" type="ORF">OHU17_06625</name>
</gene>
<evidence type="ECO:0000313" key="3">
    <source>
        <dbReference type="EMBL" id="WUO45533.1"/>
    </source>
</evidence>
<feature type="compositionally biased region" description="Basic and acidic residues" evidence="1">
    <location>
        <begin position="174"/>
        <end position="183"/>
    </location>
</feature>
<organism evidence="3 4">
    <name type="scientific">Streptomyces goshikiensis</name>
    <dbReference type="NCBI Taxonomy" id="1942"/>
    <lineage>
        <taxon>Bacteria</taxon>
        <taxon>Bacillati</taxon>
        <taxon>Actinomycetota</taxon>
        <taxon>Actinomycetes</taxon>
        <taxon>Kitasatosporales</taxon>
        <taxon>Streptomycetaceae</taxon>
        <taxon>Streptomyces</taxon>
    </lineage>
</organism>
<keyword evidence="4" id="KW-1185">Reference proteome</keyword>
<keyword evidence="2" id="KW-0732">Signal</keyword>
<evidence type="ECO:0000256" key="1">
    <source>
        <dbReference type="SAM" id="MobiDB-lite"/>
    </source>
</evidence>
<evidence type="ECO:0008006" key="5">
    <source>
        <dbReference type="Google" id="ProtNLM"/>
    </source>
</evidence>
<evidence type="ECO:0000313" key="4">
    <source>
        <dbReference type="Proteomes" id="UP001432075"/>
    </source>
</evidence>
<dbReference type="RefSeq" id="WP_159031920.1">
    <property type="nucleotide sequence ID" value="NZ_BMVE01000002.1"/>
</dbReference>
<accession>A0ABZ1RG90</accession>
<proteinExistence type="predicted"/>
<feature type="compositionally biased region" description="Low complexity" evidence="1">
    <location>
        <begin position="151"/>
        <end position="161"/>
    </location>
</feature>
<feature type="region of interest" description="Disordered" evidence="1">
    <location>
        <begin position="139"/>
        <end position="193"/>
    </location>
</feature>
<reference evidence="3" key="1">
    <citation type="submission" date="2022-10" db="EMBL/GenBank/DDBJ databases">
        <title>The complete genomes of actinobacterial strains from the NBC collection.</title>
        <authorList>
            <person name="Joergensen T.S."/>
            <person name="Alvarez Arevalo M."/>
            <person name="Sterndorff E.B."/>
            <person name="Faurdal D."/>
            <person name="Vuksanovic O."/>
            <person name="Mourched A.-S."/>
            <person name="Charusanti P."/>
            <person name="Shaw S."/>
            <person name="Blin K."/>
            <person name="Weber T."/>
        </authorList>
    </citation>
    <scope>NUCLEOTIDE SEQUENCE</scope>
    <source>
        <strain evidence="3">NBC_00283</strain>
    </source>
</reference>
<protein>
    <recommendedName>
        <fullName evidence="5">Lipoprotein</fullName>
    </recommendedName>
</protein>